<dbReference type="EMBL" id="JAMKFB020000012">
    <property type="protein sequence ID" value="KAL0179408.1"/>
    <property type="molecule type" value="Genomic_DNA"/>
</dbReference>
<evidence type="ECO:0000256" key="1">
    <source>
        <dbReference type="SAM" id="MobiDB-lite"/>
    </source>
</evidence>
<dbReference type="Proteomes" id="UP001529510">
    <property type="component" value="Unassembled WGS sequence"/>
</dbReference>
<organism evidence="2 3">
    <name type="scientific">Cirrhinus mrigala</name>
    <name type="common">Mrigala</name>
    <dbReference type="NCBI Taxonomy" id="683832"/>
    <lineage>
        <taxon>Eukaryota</taxon>
        <taxon>Metazoa</taxon>
        <taxon>Chordata</taxon>
        <taxon>Craniata</taxon>
        <taxon>Vertebrata</taxon>
        <taxon>Euteleostomi</taxon>
        <taxon>Actinopterygii</taxon>
        <taxon>Neopterygii</taxon>
        <taxon>Teleostei</taxon>
        <taxon>Ostariophysi</taxon>
        <taxon>Cypriniformes</taxon>
        <taxon>Cyprinidae</taxon>
        <taxon>Labeoninae</taxon>
        <taxon>Labeonini</taxon>
        <taxon>Cirrhinus</taxon>
    </lineage>
</organism>
<feature type="non-terminal residue" evidence="2">
    <location>
        <position position="71"/>
    </location>
</feature>
<sequence length="71" mass="7497">CLPLHCPIELPPLLPPPGTAPALCLWVHKERTATPSAGTRHAPLDTVCPREGKRAATAPARSLCRPGNRAS</sequence>
<evidence type="ECO:0000313" key="3">
    <source>
        <dbReference type="Proteomes" id="UP001529510"/>
    </source>
</evidence>
<evidence type="ECO:0000313" key="2">
    <source>
        <dbReference type="EMBL" id="KAL0179408.1"/>
    </source>
</evidence>
<reference evidence="2 3" key="1">
    <citation type="submission" date="2024-05" db="EMBL/GenBank/DDBJ databases">
        <title>Genome sequencing and assembly of Indian major carp, Cirrhinus mrigala (Hamilton, 1822).</title>
        <authorList>
            <person name="Mohindra V."/>
            <person name="Chowdhury L.M."/>
            <person name="Lal K."/>
            <person name="Jena J.K."/>
        </authorList>
    </citation>
    <scope>NUCLEOTIDE SEQUENCE [LARGE SCALE GENOMIC DNA]</scope>
    <source>
        <strain evidence="2">CM1030</strain>
        <tissue evidence="2">Blood</tissue>
    </source>
</reference>
<keyword evidence="3" id="KW-1185">Reference proteome</keyword>
<name>A0ABD0PZE7_CIRMR</name>
<dbReference type="AlphaFoldDB" id="A0ABD0PZE7"/>
<protein>
    <submittedName>
        <fullName evidence="2">Uncharacterized protein</fullName>
    </submittedName>
</protein>
<accession>A0ABD0PZE7</accession>
<feature type="non-terminal residue" evidence="2">
    <location>
        <position position="1"/>
    </location>
</feature>
<gene>
    <name evidence="2" type="ORF">M9458_024850</name>
</gene>
<comment type="caution">
    <text evidence="2">The sequence shown here is derived from an EMBL/GenBank/DDBJ whole genome shotgun (WGS) entry which is preliminary data.</text>
</comment>
<proteinExistence type="predicted"/>
<feature type="region of interest" description="Disordered" evidence="1">
    <location>
        <begin position="35"/>
        <end position="71"/>
    </location>
</feature>